<dbReference type="eggNOG" id="COG1548">
    <property type="taxonomic scope" value="Bacteria"/>
</dbReference>
<evidence type="ECO:0000313" key="3">
    <source>
        <dbReference type="Proteomes" id="UP000004664"/>
    </source>
</evidence>
<dbReference type="EMBL" id="JH109154">
    <property type="protein sequence ID" value="EGW19692.1"/>
    <property type="molecule type" value="Genomic_DNA"/>
</dbReference>
<dbReference type="Gene3D" id="3.30.420.190">
    <property type="entry name" value="conserved archaeal protein q6m145"/>
    <property type="match status" value="1"/>
</dbReference>
<dbReference type="Gene3D" id="3.30.420.40">
    <property type="match status" value="1"/>
</dbReference>
<name>G3J1T6_METTV</name>
<organism evidence="2 3">
    <name type="scientific">Methylobacter tundripaludum (strain ATCC BAA-1195 / DSM 17260 / SV96)</name>
    <dbReference type="NCBI Taxonomy" id="697282"/>
    <lineage>
        <taxon>Bacteria</taxon>
        <taxon>Pseudomonadati</taxon>
        <taxon>Pseudomonadota</taxon>
        <taxon>Gammaproteobacteria</taxon>
        <taxon>Methylococcales</taxon>
        <taxon>Methylococcaceae</taxon>
        <taxon>Methylobacter</taxon>
    </lineage>
</organism>
<feature type="domain" description="Hydantoinase A/oxoprolinase" evidence="1">
    <location>
        <begin position="61"/>
        <end position="311"/>
    </location>
</feature>
<keyword evidence="3" id="KW-1185">Reference proteome</keyword>
<accession>G3J1T6</accession>
<dbReference type="AlphaFoldDB" id="G3J1T6"/>
<dbReference type="STRING" id="697282.Mettu_2800"/>
<dbReference type="HOGENOM" id="CLU_060932_0_0_6"/>
<proteinExistence type="predicted"/>
<reference evidence="2 3" key="1">
    <citation type="submission" date="2011-06" db="EMBL/GenBank/DDBJ databases">
        <title>Genomic sequence of Methylobacter tundripaludum SV96.</title>
        <authorList>
            <consortium name="US DOE Joint Genome Institute"/>
            <person name="Lucas S."/>
            <person name="Han J."/>
            <person name="Lapidus A."/>
            <person name="Cheng J.-F."/>
            <person name="Goodwin L."/>
            <person name="Pitluck S."/>
            <person name="Held B."/>
            <person name="Detter J.C."/>
            <person name="Han C."/>
            <person name="Tapia R."/>
            <person name="Land M."/>
            <person name="Hauser L."/>
            <person name="Kyrpides N."/>
            <person name="Ivanova N."/>
            <person name="Ovchinnikova G."/>
            <person name="Pagani I."/>
            <person name="Klotz M.G."/>
            <person name="Dispirito A.A."/>
            <person name="Murrell J.C."/>
            <person name="Dunfield P."/>
            <person name="Kalyuzhnaya M.G."/>
            <person name="Svenning M."/>
            <person name="Trotsenko Y.A."/>
            <person name="Stein L.Y."/>
            <person name="Woyke T."/>
        </authorList>
    </citation>
    <scope>NUCLEOTIDE SEQUENCE [LARGE SCALE GENOMIC DNA]</scope>
    <source>
        <strain evidence="3">ATCC BAA-1195 / DSM 17260 / SV96</strain>
    </source>
</reference>
<dbReference type="Proteomes" id="UP000004664">
    <property type="component" value="Unassembled WGS sequence"/>
</dbReference>
<dbReference type="InterPro" id="IPR002756">
    <property type="entry name" value="MfnF"/>
</dbReference>
<protein>
    <submittedName>
        <fullName evidence="2">H4MPT-linked C1 transfer pathway protein</fullName>
    </submittedName>
</protein>
<dbReference type="SUPFAM" id="SSF53067">
    <property type="entry name" value="Actin-like ATPase domain"/>
    <property type="match status" value="1"/>
</dbReference>
<evidence type="ECO:0000259" key="1">
    <source>
        <dbReference type="Pfam" id="PF01968"/>
    </source>
</evidence>
<dbReference type="OrthoDB" id="1792672at2"/>
<evidence type="ECO:0000313" key="2">
    <source>
        <dbReference type="EMBL" id="EGW19692.1"/>
    </source>
</evidence>
<gene>
    <name evidence="2" type="ORF">Mettu_2800</name>
</gene>
<dbReference type="InterPro" id="IPR002821">
    <property type="entry name" value="Hydantoinase_A"/>
</dbReference>
<dbReference type="RefSeq" id="WP_006893855.1">
    <property type="nucleotide sequence ID" value="NZ_JH109154.1"/>
</dbReference>
<dbReference type="NCBIfam" id="TIGR03123">
    <property type="entry name" value="one_C_unchar_1"/>
    <property type="match status" value="1"/>
</dbReference>
<sequence length="352" mass="38177">MQANIMGWDIGGAHVKAAAINSAGEIIAVYQQPCPLWKGLDQLQQAVTAIMQQLPDSNLCHATTMTGELVDLFDNRDDGVKQIIQTMTDLLPGSEILVFAGQEGFLKSTQVEVSHYASIASANWLASASFAAQKLGNGLFVDSGSTTTDILLLNDGQVLAEGYTDYQRLISQELIYTGIVRTAVMAVTQTALDQGKKIGLMAEYFATMADVYRVTGELNEIHDQTDTADGAEKTVLASARRLSRMIGCDFYPEELLRWQQFAENIRGQQIQQIQRGCETRLSQHELLQDSPLIGAGVGRFLVEQVALNLERPYLDFSDLFPVAAIQSGMTTADCAPAAAVAYLAAKMNSKGG</sequence>
<dbReference type="InterPro" id="IPR043129">
    <property type="entry name" value="ATPase_NBD"/>
</dbReference>
<dbReference type="Pfam" id="PF01968">
    <property type="entry name" value="Hydantoinase_A"/>
    <property type="match status" value="1"/>
</dbReference>
<dbReference type="GO" id="GO:0016787">
    <property type="term" value="F:hydrolase activity"/>
    <property type="evidence" value="ECO:0007669"/>
    <property type="project" value="InterPro"/>
</dbReference>